<sequence length="84" mass="9588">MKNSNPCLTPLILAHHSLPPLILVLCGHQSLHRLMPVTHQRKKDSNISDLETYAMASEDLIDAKLEAFEMRMEKKLRAPSWNPD</sequence>
<accession>A0A427AXM8</accession>
<dbReference type="EMBL" id="AMZH03001014">
    <property type="protein sequence ID" value="RRT81008.1"/>
    <property type="molecule type" value="Genomic_DNA"/>
</dbReference>
<gene>
    <name evidence="1" type="ORF">B296_00009353</name>
</gene>
<proteinExistence type="predicted"/>
<dbReference type="Proteomes" id="UP000287651">
    <property type="component" value="Unassembled WGS sequence"/>
</dbReference>
<dbReference type="AlphaFoldDB" id="A0A427AXM8"/>
<reference evidence="1 2" key="1">
    <citation type="journal article" date="2014" name="Agronomy (Basel)">
        <title>A Draft Genome Sequence for Ensete ventricosum, the Drought-Tolerant Tree Against Hunger.</title>
        <authorList>
            <person name="Harrison J."/>
            <person name="Moore K.A."/>
            <person name="Paszkiewicz K."/>
            <person name="Jones T."/>
            <person name="Grant M."/>
            <person name="Ambacheew D."/>
            <person name="Muzemil S."/>
            <person name="Studholme D.J."/>
        </authorList>
    </citation>
    <scope>NUCLEOTIDE SEQUENCE [LARGE SCALE GENOMIC DNA]</scope>
</reference>
<evidence type="ECO:0000313" key="1">
    <source>
        <dbReference type="EMBL" id="RRT81008.1"/>
    </source>
</evidence>
<name>A0A427AXM8_ENSVE</name>
<organism evidence="1 2">
    <name type="scientific">Ensete ventricosum</name>
    <name type="common">Abyssinian banana</name>
    <name type="synonym">Musa ensete</name>
    <dbReference type="NCBI Taxonomy" id="4639"/>
    <lineage>
        <taxon>Eukaryota</taxon>
        <taxon>Viridiplantae</taxon>
        <taxon>Streptophyta</taxon>
        <taxon>Embryophyta</taxon>
        <taxon>Tracheophyta</taxon>
        <taxon>Spermatophyta</taxon>
        <taxon>Magnoliopsida</taxon>
        <taxon>Liliopsida</taxon>
        <taxon>Zingiberales</taxon>
        <taxon>Musaceae</taxon>
        <taxon>Ensete</taxon>
    </lineage>
</organism>
<evidence type="ECO:0000313" key="2">
    <source>
        <dbReference type="Proteomes" id="UP000287651"/>
    </source>
</evidence>
<protein>
    <submittedName>
        <fullName evidence="1">Uncharacterized protein</fullName>
    </submittedName>
</protein>
<comment type="caution">
    <text evidence="1">The sequence shown here is derived from an EMBL/GenBank/DDBJ whole genome shotgun (WGS) entry which is preliminary data.</text>
</comment>